<evidence type="ECO:0000313" key="2">
    <source>
        <dbReference type="EMBL" id="MFN2974938.1"/>
    </source>
</evidence>
<proteinExistence type="predicted"/>
<accession>A0ABW9KHD0</accession>
<dbReference type="InterPro" id="IPR013424">
    <property type="entry name" value="Ice-binding_C"/>
</dbReference>
<gene>
    <name evidence="2" type="ORF">ACK2TP_04115</name>
</gene>
<protein>
    <submittedName>
        <fullName evidence="2">PEP-CTERM sorting domain-containing protein</fullName>
    </submittedName>
</protein>
<evidence type="ECO:0000259" key="1">
    <source>
        <dbReference type="Pfam" id="PF07589"/>
    </source>
</evidence>
<dbReference type="NCBIfam" id="TIGR02595">
    <property type="entry name" value="PEP_CTERM"/>
    <property type="match status" value="1"/>
</dbReference>
<dbReference type="EMBL" id="JBJYXY010000001">
    <property type="protein sequence ID" value="MFN2974938.1"/>
    <property type="molecule type" value="Genomic_DNA"/>
</dbReference>
<evidence type="ECO:0000313" key="3">
    <source>
        <dbReference type="Proteomes" id="UP001634747"/>
    </source>
</evidence>
<organism evidence="2 3">
    <name type="scientific">Terriglobus aquaticus</name>
    <dbReference type="NCBI Taxonomy" id="940139"/>
    <lineage>
        <taxon>Bacteria</taxon>
        <taxon>Pseudomonadati</taxon>
        <taxon>Acidobacteriota</taxon>
        <taxon>Terriglobia</taxon>
        <taxon>Terriglobales</taxon>
        <taxon>Acidobacteriaceae</taxon>
        <taxon>Terriglobus</taxon>
    </lineage>
</organism>
<keyword evidence="3" id="KW-1185">Reference proteome</keyword>
<dbReference type="Pfam" id="PF07589">
    <property type="entry name" value="PEP-CTERM"/>
    <property type="match status" value="1"/>
</dbReference>
<feature type="domain" description="Ice-binding protein C-terminal" evidence="1">
    <location>
        <begin position="179"/>
        <end position="202"/>
    </location>
</feature>
<sequence length="206" mass="21252">MREPHKVAFSASIADKRTSETDVRWAHITSGVSPLRLRLFAAATAMLAFSLAAKADSLIGNTVSCNQTNSNSGLACSSATATVGSGAEFTVSNPSLSFTENFSANSLVLTFGQDFMYALTQVTNTDLTTPFTSALFQSTTGTDFNSSDFSLTNGNLNISLVGVTVAAGSTITFAIDTAATPEPSSLALLGTGVLGVIGAARRRFAA</sequence>
<dbReference type="RefSeq" id="WP_263413516.1">
    <property type="nucleotide sequence ID" value="NZ_BAABBH010000001.1"/>
</dbReference>
<name>A0ABW9KHD0_9BACT</name>
<comment type="caution">
    <text evidence="2">The sequence shown here is derived from an EMBL/GenBank/DDBJ whole genome shotgun (WGS) entry which is preliminary data.</text>
</comment>
<reference evidence="2 3" key="1">
    <citation type="submission" date="2024-12" db="EMBL/GenBank/DDBJ databases">
        <authorList>
            <person name="Lee Y."/>
        </authorList>
    </citation>
    <scope>NUCLEOTIDE SEQUENCE [LARGE SCALE GENOMIC DNA]</scope>
    <source>
        <strain evidence="2 3">03SUJ4</strain>
    </source>
</reference>
<dbReference type="Proteomes" id="UP001634747">
    <property type="component" value="Unassembled WGS sequence"/>
</dbReference>